<dbReference type="PANTHER" id="PTHR11256:SF41">
    <property type="entry name" value="BCL-2 HOMOLOGOUS ANTAGONIST_KILLER"/>
    <property type="match status" value="1"/>
</dbReference>
<dbReference type="GO" id="GO:0005741">
    <property type="term" value="C:mitochondrial outer membrane"/>
    <property type="evidence" value="ECO:0007669"/>
    <property type="project" value="UniProtKB-SubCell"/>
</dbReference>
<organism evidence="15">
    <name type="scientific">Capitella teleta</name>
    <name type="common">Polychaete worm</name>
    <dbReference type="NCBI Taxonomy" id="283909"/>
    <lineage>
        <taxon>Eukaryota</taxon>
        <taxon>Metazoa</taxon>
        <taxon>Spiralia</taxon>
        <taxon>Lophotrochozoa</taxon>
        <taxon>Annelida</taxon>
        <taxon>Polychaeta</taxon>
        <taxon>Sedentaria</taxon>
        <taxon>Scolecida</taxon>
        <taxon>Capitellidae</taxon>
        <taxon>Capitella</taxon>
    </lineage>
</organism>
<keyword evidence="6" id="KW-1000">Mitochondrion outer membrane</keyword>
<evidence type="ECO:0000313" key="15">
    <source>
        <dbReference type="EMBL" id="ELU09359.1"/>
    </source>
</evidence>
<dbReference type="AlphaFoldDB" id="R7US68"/>
<dbReference type="GO" id="GO:0005783">
    <property type="term" value="C:endoplasmic reticulum"/>
    <property type="evidence" value="ECO:0007669"/>
    <property type="project" value="GOC"/>
</dbReference>
<evidence type="ECO:0000256" key="4">
    <source>
        <dbReference type="ARBA" id="ARBA00022703"/>
    </source>
</evidence>
<comment type="subcellular location">
    <subcellularLocation>
        <location evidence="1">Mitochondrion outer membrane</location>
        <topology evidence="1">Single-pass membrane protein</topology>
    </subcellularLocation>
</comment>
<sequence length="162" mass="18303">SPDTEENVASQTDGIFRNFVYHMHNITRNSQDADDTPNLPELTAFTDEPLSPAAQIGRQLATIGDDINDRYAPHFNQMIRMLSITPDTAYEAFAGVARRLFRDGNINWGRVVTLLCFGYRMAITVLQRGIRGFFSKIVGFIVKFICKERIAKWIADQGGWVS</sequence>
<reference evidence="15 17" key="2">
    <citation type="journal article" date="2013" name="Nature">
        <title>Insights into bilaterian evolution from three spiralian genomes.</title>
        <authorList>
            <person name="Simakov O."/>
            <person name="Marletaz F."/>
            <person name="Cho S.J."/>
            <person name="Edsinger-Gonzales E."/>
            <person name="Havlak P."/>
            <person name="Hellsten U."/>
            <person name="Kuo D.H."/>
            <person name="Larsson T."/>
            <person name="Lv J."/>
            <person name="Arendt D."/>
            <person name="Savage R."/>
            <person name="Osoegawa K."/>
            <person name="de Jong P."/>
            <person name="Grimwood J."/>
            <person name="Chapman J.A."/>
            <person name="Shapiro H."/>
            <person name="Aerts A."/>
            <person name="Otillar R.P."/>
            <person name="Terry A.Y."/>
            <person name="Boore J.L."/>
            <person name="Grigoriev I.V."/>
            <person name="Lindberg D.R."/>
            <person name="Seaver E.C."/>
            <person name="Weisblat D.A."/>
            <person name="Putnam N.H."/>
            <person name="Rokhsar D.S."/>
        </authorList>
    </citation>
    <scope>NUCLEOTIDE SEQUENCE</scope>
    <source>
        <strain evidence="15 17">I ESC-2004</strain>
    </source>
</reference>
<dbReference type="Pfam" id="PF00452">
    <property type="entry name" value="Bcl-2"/>
    <property type="match status" value="1"/>
</dbReference>
<feature type="non-terminal residue" evidence="15">
    <location>
        <position position="162"/>
    </location>
</feature>
<evidence type="ECO:0000256" key="2">
    <source>
        <dbReference type="ARBA" id="ARBA00009458"/>
    </source>
</evidence>
<dbReference type="Gene3D" id="1.10.437.10">
    <property type="entry name" value="Blc2-like"/>
    <property type="match status" value="1"/>
</dbReference>
<evidence type="ECO:0000256" key="5">
    <source>
        <dbReference type="ARBA" id="ARBA00022723"/>
    </source>
</evidence>
<evidence type="ECO:0000313" key="17">
    <source>
        <dbReference type="Proteomes" id="UP000014760"/>
    </source>
</evidence>
<keyword evidence="3" id="KW-0812">Transmembrane</keyword>
<dbReference type="CDD" id="cd06845">
    <property type="entry name" value="Bcl-2_like"/>
    <property type="match status" value="1"/>
</dbReference>
<dbReference type="InterPro" id="IPR036834">
    <property type="entry name" value="Bcl-2-like_sf"/>
</dbReference>
<name>R7US68_CAPTE</name>
<dbReference type="GO" id="GO:0051400">
    <property type="term" value="F:BH domain binding"/>
    <property type="evidence" value="ECO:0007669"/>
    <property type="project" value="TreeGrafter"/>
</dbReference>
<evidence type="ECO:0000256" key="6">
    <source>
        <dbReference type="ARBA" id="ARBA00022787"/>
    </source>
</evidence>
<evidence type="ECO:0000256" key="12">
    <source>
        <dbReference type="ARBA" id="ARBA00067978"/>
    </source>
</evidence>
<dbReference type="GO" id="GO:0015288">
    <property type="term" value="F:porin activity"/>
    <property type="evidence" value="ECO:0007669"/>
    <property type="project" value="TreeGrafter"/>
</dbReference>
<dbReference type="GO" id="GO:0032469">
    <property type="term" value="P:endoplasmic reticulum calcium ion homeostasis"/>
    <property type="evidence" value="ECO:0007669"/>
    <property type="project" value="UniProtKB-ARBA"/>
</dbReference>
<dbReference type="GO" id="GO:0034644">
    <property type="term" value="P:cellular response to UV"/>
    <property type="evidence" value="ECO:0007669"/>
    <property type="project" value="UniProtKB-ARBA"/>
</dbReference>
<evidence type="ECO:0000256" key="13">
    <source>
        <dbReference type="ARBA" id="ARBA00083617"/>
    </source>
</evidence>
<evidence type="ECO:0000256" key="8">
    <source>
        <dbReference type="ARBA" id="ARBA00022989"/>
    </source>
</evidence>
<evidence type="ECO:0000256" key="10">
    <source>
        <dbReference type="ARBA" id="ARBA00023128"/>
    </source>
</evidence>
<dbReference type="PROSITE" id="PS01080">
    <property type="entry name" value="BH1"/>
    <property type="match status" value="1"/>
</dbReference>
<evidence type="ECO:0000256" key="1">
    <source>
        <dbReference type="ARBA" id="ARBA00004572"/>
    </source>
</evidence>
<evidence type="ECO:0000256" key="11">
    <source>
        <dbReference type="ARBA" id="ARBA00023136"/>
    </source>
</evidence>
<dbReference type="GO" id="GO:0051649">
    <property type="term" value="P:establishment of localization in cell"/>
    <property type="evidence" value="ECO:0007669"/>
    <property type="project" value="UniProtKB-ARBA"/>
</dbReference>
<dbReference type="GO" id="GO:0008630">
    <property type="term" value="P:intrinsic apoptotic signaling pathway in response to DNA damage"/>
    <property type="evidence" value="ECO:0007669"/>
    <property type="project" value="TreeGrafter"/>
</dbReference>
<dbReference type="InterPro" id="IPR020717">
    <property type="entry name" value="Bcl2_BH1_motif_CS"/>
</dbReference>
<accession>R7US68</accession>
<dbReference type="GO" id="GO:0043065">
    <property type="term" value="P:positive regulation of apoptotic process"/>
    <property type="evidence" value="ECO:0007669"/>
    <property type="project" value="UniProtKB-ARBA"/>
</dbReference>
<dbReference type="FunFam" id="1.10.437.10:FF:000007">
    <property type="entry name" value="bcl-2 homologous antagonist/killer"/>
    <property type="match status" value="1"/>
</dbReference>
<feature type="domain" description="Bcl-2 Bcl-2 homology region 1-3" evidence="14">
    <location>
        <begin position="60"/>
        <end position="160"/>
    </location>
</feature>
<proteinExistence type="inferred from homology"/>
<dbReference type="STRING" id="283909.R7US68"/>
<keyword evidence="5" id="KW-0479">Metal-binding</keyword>
<dbReference type="Proteomes" id="UP000014760">
    <property type="component" value="Unassembled WGS sequence"/>
</dbReference>
<keyword evidence="8" id="KW-1133">Transmembrane helix</keyword>
<keyword evidence="11" id="KW-0472">Membrane</keyword>
<dbReference type="SUPFAM" id="SSF56854">
    <property type="entry name" value="Bcl-2 inhibitors of programmed cell death"/>
    <property type="match status" value="1"/>
</dbReference>
<evidence type="ECO:0000256" key="3">
    <source>
        <dbReference type="ARBA" id="ARBA00022692"/>
    </source>
</evidence>
<dbReference type="PROSITE" id="PS50062">
    <property type="entry name" value="BCL2_FAMILY"/>
    <property type="match status" value="1"/>
</dbReference>
<dbReference type="EnsemblMetazoa" id="CapteT38953">
    <property type="protein sequence ID" value="CapteP38953"/>
    <property type="gene ID" value="CapteG38953"/>
</dbReference>
<evidence type="ECO:0000313" key="16">
    <source>
        <dbReference type="EnsemblMetazoa" id="CapteP38953"/>
    </source>
</evidence>
<dbReference type="InterPro" id="IPR046371">
    <property type="entry name" value="Bcl-2_BH1-3"/>
</dbReference>
<dbReference type="GO" id="GO:0046872">
    <property type="term" value="F:metal ion binding"/>
    <property type="evidence" value="ECO:0007669"/>
    <property type="project" value="UniProtKB-KW"/>
</dbReference>
<dbReference type="GO" id="GO:0051049">
    <property type="term" value="P:regulation of transport"/>
    <property type="evidence" value="ECO:0007669"/>
    <property type="project" value="UniProtKB-ARBA"/>
</dbReference>
<dbReference type="InterPro" id="IPR002475">
    <property type="entry name" value="Bcl2-like"/>
</dbReference>
<keyword evidence="7" id="KW-0862">Zinc</keyword>
<dbReference type="PRINTS" id="PR01862">
    <property type="entry name" value="BCL2FAMILY"/>
</dbReference>
<feature type="non-terminal residue" evidence="15">
    <location>
        <position position="1"/>
    </location>
</feature>
<gene>
    <name evidence="15" type="ORF">CAPTEDRAFT_38953</name>
</gene>
<reference evidence="17" key="1">
    <citation type="submission" date="2012-12" db="EMBL/GenBank/DDBJ databases">
        <authorList>
            <person name="Hellsten U."/>
            <person name="Grimwood J."/>
            <person name="Chapman J.A."/>
            <person name="Shapiro H."/>
            <person name="Aerts A."/>
            <person name="Otillar R.P."/>
            <person name="Terry A.Y."/>
            <person name="Boore J.L."/>
            <person name="Simakov O."/>
            <person name="Marletaz F."/>
            <person name="Cho S.-J."/>
            <person name="Edsinger-Gonzales E."/>
            <person name="Havlak P."/>
            <person name="Kuo D.-H."/>
            <person name="Larsson T."/>
            <person name="Lv J."/>
            <person name="Arendt D."/>
            <person name="Savage R."/>
            <person name="Osoegawa K."/>
            <person name="de Jong P."/>
            <person name="Lindberg D.R."/>
            <person name="Seaver E.C."/>
            <person name="Weisblat D.A."/>
            <person name="Putnam N.H."/>
            <person name="Grigoriev I.V."/>
            <person name="Rokhsar D.S."/>
        </authorList>
    </citation>
    <scope>NUCLEOTIDE SEQUENCE</scope>
    <source>
        <strain evidence="17">I ESC-2004</strain>
    </source>
</reference>
<dbReference type="GO" id="GO:0070059">
    <property type="term" value="P:intrinsic apoptotic signaling pathway in response to endoplasmic reticulum stress"/>
    <property type="evidence" value="ECO:0007669"/>
    <property type="project" value="UniProtKB-ARBA"/>
</dbReference>
<evidence type="ECO:0000259" key="14">
    <source>
        <dbReference type="SMART" id="SM00337"/>
    </source>
</evidence>
<evidence type="ECO:0000256" key="7">
    <source>
        <dbReference type="ARBA" id="ARBA00022833"/>
    </source>
</evidence>
<dbReference type="GO" id="GO:0034220">
    <property type="term" value="P:monoatomic ion transmembrane transport"/>
    <property type="evidence" value="ECO:0007669"/>
    <property type="project" value="UniProtKB-ARBA"/>
</dbReference>
<dbReference type="InterPro" id="IPR026298">
    <property type="entry name" value="Bcl-2_fam"/>
</dbReference>
<dbReference type="GO" id="GO:0097145">
    <property type="term" value="C:BAK complex"/>
    <property type="evidence" value="ECO:0007669"/>
    <property type="project" value="UniProtKB-ARBA"/>
</dbReference>
<dbReference type="GO" id="GO:0042802">
    <property type="term" value="F:identical protein binding"/>
    <property type="evidence" value="ECO:0007669"/>
    <property type="project" value="UniProtKB-ARBA"/>
</dbReference>
<keyword evidence="17" id="KW-1185">Reference proteome</keyword>
<keyword evidence="4" id="KW-0053">Apoptosis</keyword>
<dbReference type="EMBL" id="AMQN01006391">
    <property type="status" value="NOT_ANNOTATED_CDS"/>
    <property type="molecule type" value="Genomic_DNA"/>
</dbReference>
<dbReference type="GO" id="GO:0001836">
    <property type="term" value="P:release of cytochrome c from mitochondria"/>
    <property type="evidence" value="ECO:0007669"/>
    <property type="project" value="TreeGrafter"/>
</dbReference>
<dbReference type="OrthoDB" id="6020735at2759"/>
<dbReference type="SMART" id="SM00337">
    <property type="entry name" value="BCL"/>
    <property type="match status" value="1"/>
</dbReference>
<comment type="similarity">
    <text evidence="2">Belongs to the Bcl-2 family.</text>
</comment>
<dbReference type="EMBL" id="KB298264">
    <property type="protein sequence ID" value="ELU09359.1"/>
    <property type="molecule type" value="Genomic_DNA"/>
</dbReference>
<dbReference type="HOGENOM" id="CLU_085401_1_1_1"/>
<keyword evidence="10" id="KW-0496">Mitochondrion</keyword>
<evidence type="ECO:0000256" key="9">
    <source>
        <dbReference type="ARBA" id="ARBA00022990"/>
    </source>
</evidence>
<dbReference type="OMA" id="MTSEFQT"/>
<dbReference type="GO" id="GO:0097192">
    <property type="term" value="P:extrinsic apoptotic signaling pathway in absence of ligand"/>
    <property type="evidence" value="ECO:0007669"/>
    <property type="project" value="TreeGrafter"/>
</dbReference>
<dbReference type="PANTHER" id="PTHR11256">
    <property type="entry name" value="BCL-2 RELATED"/>
    <property type="match status" value="1"/>
</dbReference>
<keyword evidence="9" id="KW-0007">Acetylation</keyword>
<reference evidence="16" key="3">
    <citation type="submission" date="2015-06" db="UniProtKB">
        <authorList>
            <consortium name="EnsemblMetazoa"/>
        </authorList>
    </citation>
    <scope>IDENTIFICATION</scope>
</reference>
<protein>
    <recommendedName>
        <fullName evidence="12">Bcl-2 homologous antagonist/killer</fullName>
    </recommendedName>
    <alternativeName>
        <fullName evidence="13">Apoptosis regulator BAK</fullName>
    </alternativeName>
</protein>